<sequence>MSCTQNLDIHALLAEHKQIAIVWSAEDVHEVRPDLDVYEAWDVLQLVRKQYDCNFGISWETLEAAALSLFGEDPESEA</sequence>
<reference evidence="1" key="1">
    <citation type="submission" date="2021-05" db="EMBL/GenBank/DDBJ databases">
        <title>Complete genome sequence of the cellulolytic planctomycete Telmatocola sphagniphila SP2T and characterization of the first cellulase from planctomycetes.</title>
        <authorList>
            <person name="Rakitin A.L."/>
            <person name="Beletsky A.V."/>
            <person name="Naumoff D.G."/>
            <person name="Kulichevskaya I.S."/>
            <person name="Mardanov A.V."/>
            <person name="Ravin N.V."/>
            <person name="Dedysh S.N."/>
        </authorList>
    </citation>
    <scope>NUCLEOTIDE SEQUENCE</scope>
    <source>
        <strain evidence="1">SP2T</strain>
    </source>
</reference>
<evidence type="ECO:0000313" key="1">
    <source>
        <dbReference type="EMBL" id="QVL31640.1"/>
    </source>
</evidence>
<dbReference type="RefSeq" id="WP_213495735.1">
    <property type="nucleotide sequence ID" value="NZ_CP074694.1"/>
</dbReference>
<name>A0A8E6B753_9BACT</name>
<accession>A0A8E6B753</accession>
<protein>
    <submittedName>
        <fullName evidence="1">Uncharacterized protein</fullName>
    </submittedName>
</protein>
<dbReference type="AlphaFoldDB" id="A0A8E6B753"/>
<gene>
    <name evidence="1" type="ORF">KIH39_22780</name>
</gene>
<dbReference type="EMBL" id="CP074694">
    <property type="protein sequence ID" value="QVL31640.1"/>
    <property type="molecule type" value="Genomic_DNA"/>
</dbReference>
<proteinExistence type="predicted"/>
<dbReference type="Proteomes" id="UP000676194">
    <property type="component" value="Chromosome"/>
</dbReference>
<dbReference type="KEGG" id="tsph:KIH39_22780"/>
<evidence type="ECO:0000313" key="2">
    <source>
        <dbReference type="Proteomes" id="UP000676194"/>
    </source>
</evidence>
<organism evidence="1 2">
    <name type="scientific">Telmatocola sphagniphila</name>
    <dbReference type="NCBI Taxonomy" id="1123043"/>
    <lineage>
        <taxon>Bacteria</taxon>
        <taxon>Pseudomonadati</taxon>
        <taxon>Planctomycetota</taxon>
        <taxon>Planctomycetia</taxon>
        <taxon>Gemmatales</taxon>
        <taxon>Gemmataceae</taxon>
    </lineage>
</organism>
<keyword evidence="2" id="KW-1185">Reference proteome</keyword>